<keyword evidence="8" id="KW-0865">Zymogen</keyword>
<evidence type="ECO:0000313" key="14">
    <source>
        <dbReference type="EMBL" id="RLV60469.1"/>
    </source>
</evidence>
<keyword evidence="15" id="KW-1185">Reference proteome</keyword>
<feature type="domain" description="FTP" evidence="13">
    <location>
        <begin position="52"/>
        <end position="95"/>
    </location>
</feature>
<dbReference type="EC" id="3.4.24.-" evidence="10"/>
<dbReference type="PRINTS" id="PR00730">
    <property type="entry name" value="THERMOLYSIN"/>
</dbReference>
<feature type="active site" description="Proton donor" evidence="9">
    <location>
        <position position="426"/>
    </location>
</feature>
<dbReference type="GO" id="GO:0004222">
    <property type="term" value="F:metalloendopeptidase activity"/>
    <property type="evidence" value="ECO:0007669"/>
    <property type="project" value="UniProtKB-UniRule"/>
</dbReference>
<keyword evidence="7 10" id="KW-0482">Metalloprotease</keyword>
<dbReference type="Pfam" id="PF07504">
    <property type="entry name" value="FTP"/>
    <property type="match status" value="1"/>
</dbReference>
<comment type="similarity">
    <text evidence="1 10">Belongs to the peptidase M4 family.</text>
</comment>
<dbReference type="RefSeq" id="WP_121838229.1">
    <property type="nucleotide sequence ID" value="NZ_ML014764.1"/>
</dbReference>
<feature type="active site" evidence="9">
    <location>
        <position position="340"/>
    </location>
</feature>
<comment type="cofactor">
    <cofactor evidence="10">
        <name>Zn(2+)</name>
        <dbReference type="ChEBI" id="CHEBI:29105"/>
    </cofactor>
</comment>
<evidence type="ECO:0000256" key="4">
    <source>
        <dbReference type="ARBA" id="ARBA00022729"/>
    </source>
</evidence>
<dbReference type="GO" id="GO:0005576">
    <property type="term" value="C:extracellular region"/>
    <property type="evidence" value="ECO:0007669"/>
    <property type="project" value="UniProtKB-SubCell"/>
</dbReference>
<evidence type="ECO:0000256" key="10">
    <source>
        <dbReference type="RuleBase" id="RU366073"/>
    </source>
</evidence>
<evidence type="ECO:0000256" key="9">
    <source>
        <dbReference type="PIRSR" id="PIRSR623612-1"/>
    </source>
</evidence>
<feature type="domain" description="Peptidase M4 C-terminal" evidence="12">
    <location>
        <begin position="350"/>
        <end position="498"/>
    </location>
</feature>
<evidence type="ECO:0000256" key="1">
    <source>
        <dbReference type="ARBA" id="ARBA00009388"/>
    </source>
</evidence>
<evidence type="ECO:0000256" key="8">
    <source>
        <dbReference type="ARBA" id="ARBA00023145"/>
    </source>
</evidence>
<evidence type="ECO:0000256" key="2">
    <source>
        <dbReference type="ARBA" id="ARBA00022670"/>
    </source>
</evidence>
<evidence type="ECO:0000256" key="3">
    <source>
        <dbReference type="ARBA" id="ARBA00022723"/>
    </source>
</evidence>
<dbReference type="Pfam" id="PF01447">
    <property type="entry name" value="Peptidase_M4"/>
    <property type="match status" value="1"/>
</dbReference>
<name>A0A3L8Q0C7_9GAMM</name>
<dbReference type="GO" id="GO:0046872">
    <property type="term" value="F:metal ion binding"/>
    <property type="evidence" value="ECO:0007669"/>
    <property type="project" value="UniProtKB-UniRule"/>
</dbReference>
<dbReference type="Pfam" id="PF02868">
    <property type="entry name" value="Peptidase_M4_C"/>
    <property type="match status" value="1"/>
</dbReference>
<reference evidence="14 15" key="1">
    <citation type="submission" date="2018-09" db="EMBL/GenBank/DDBJ databases">
        <title>Phylogeny of the Shewanellaceae, and recommendation for two new genera, Pseudoshewanella and Parashewanella.</title>
        <authorList>
            <person name="Wang G."/>
        </authorList>
    </citation>
    <scope>NUCLEOTIDE SEQUENCE [LARGE SCALE GENOMIC DNA]</scope>
    <source>
        <strain evidence="14 15">C51</strain>
    </source>
</reference>
<protein>
    <recommendedName>
        <fullName evidence="10">Neutral metalloproteinase</fullName>
        <ecNumber evidence="10">3.4.24.-</ecNumber>
    </recommendedName>
</protein>
<dbReference type="PANTHER" id="PTHR33794:SF1">
    <property type="entry name" value="BACILLOLYSIN"/>
    <property type="match status" value="1"/>
</dbReference>
<dbReference type="InterPro" id="IPR011096">
    <property type="entry name" value="FTP_domain"/>
</dbReference>
<keyword evidence="6 10" id="KW-0862">Zinc</keyword>
<evidence type="ECO:0000259" key="13">
    <source>
        <dbReference type="Pfam" id="PF07504"/>
    </source>
</evidence>
<dbReference type="AlphaFoldDB" id="A0A3L8Q0C7"/>
<dbReference type="Gene3D" id="3.10.170.10">
    <property type="match status" value="1"/>
</dbReference>
<sequence>MTRTINKTVLSILIGATFCSSAFAADIVDVNQLSISASNNLTQDLQLDSNSQYQVANTASLPNNQKKYRLQQYYNQVPIYGYTIAAAKNSVGSYTDLQGLAVVNINQDQKFTKPSFSSDEALNKAIALNASKSLSQHQITNKEAKLWVYLDAKQQPKLVYITSYFVDSQNPSRPYTIMDAHSGQIIEQWDGLTTAEIATGFGGNEKTGQYQYGQDFPKLDVTQNGDDCTMENANEQTFDYNKWHWWQFHHKPIKFTCPNHDEKEVHGAYGPENDAHYFGGIVFKMYGDWLNTRPIKQTLQLRVHFQHNLDNAMWDGKRMNFGDGSTLFYPLVSLDVTAHEISHGFTQQHSNLAYQGQSGGMNEAFSDMAGEAAKFYAYKKNDFQVGTSIVKNERKLGKALRYMDDPTKDGHSIGSAKDYNPTLNVHFSSGVYNKAFYELATTDGWDTQKAFEAFATANELYWNANSNFKKGACGVVKAAQDLKLPQEDVINAFSQVDINNPCH</sequence>
<keyword evidence="2 10" id="KW-0645">Protease</keyword>
<comment type="caution">
    <text evidence="14">The sequence shown here is derived from an EMBL/GenBank/DDBJ whole genome shotgun (WGS) entry which is preliminary data.</text>
</comment>
<feature type="chain" id="PRO_5023157802" description="Neutral metalloproteinase" evidence="10">
    <location>
        <begin position="25"/>
        <end position="503"/>
    </location>
</feature>
<dbReference type="CDD" id="cd09597">
    <property type="entry name" value="M4_TLP"/>
    <property type="match status" value="1"/>
</dbReference>
<dbReference type="Proteomes" id="UP000281474">
    <property type="component" value="Unassembled WGS sequence"/>
</dbReference>
<dbReference type="InterPro" id="IPR013856">
    <property type="entry name" value="Peptidase_M4_domain"/>
</dbReference>
<keyword evidence="3" id="KW-0479">Metal-binding</keyword>
<dbReference type="Gene3D" id="1.10.390.10">
    <property type="entry name" value="Neutral Protease Domain 2"/>
    <property type="match status" value="1"/>
</dbReference>
<dbReference type="InterPro" id="IPR050728">
    <property type="entry name" value="Zinc_Metalloprotease_M4"/>
</dbReference>
<keyword evidence="4 10" id="KW-0732">Signal</keyword>
<evidence type="ECO:0000259" key="11">
    <source>
        <dbReference type="Pfam" id="PF01447"/>
    </source>
</evidence>
<accession>A0A3L8Q0C7</accession>
<dbReference type="EMBL" id="QZEI01000015">
    <property type="protein sequence ID" value="RLV60469.1"/>
    <property type="molecule type" value="Genomic_DNA"/>
</dbReference>
<feature type="domain" description="Peptidase M4" evidence="11">
    <location>
        <begin position="206"/>
        <end position="347"/>
    </location>
</feature>
<dbReference type="GO" id="GO:0006508">
    <property type="term" value="P:proteolysis"/>
    <property type="evidence" value="ECO:0007669"/>
    <property type="project" value="UniProtKB-KW"/>
</dbReference>
<keyword evidence="10" id="KW-0964">Secreted</keyword>
<dbReference type="SUPFAM" id="SSF55486">
    <property type="entry name" value="Metalloproteases ('zincins'), catalytic domain"/>
    <property type="match status" value="1"/>
</dbReference>
<evidence type="ECO:0000313" key="15">
    <source>
        <dbReference type="Proteomes" id="UP000281474"/>
    </source>
</evidence>
<comment type="subcellular location">
    <subcellularLocation>
        <location evidence="10">Secreted</location>
    </subcellularLocation>
</comment>
<dbReference type="Gene3D" id="3.10.450.490">
    <property type="match status" value="1"/>
</dbReference>
<dbReference type="OrthoDB" id="5378341at2"/>
<organism evidence="14 15">
    <name type="scientific">Parashewanella curva</name>
    <dbReference type="NCBI Taxonomy" id="2338552"/>
    <lineage>
        <taxon>Bacteria</taxon>
        <taxon>Pseudomonadati</taxon>
        <taxon>Pseudomonadota</taxon>
        <taxon>Gammaproteobacteria</taxon>
        <taxon>Alteromonadales</taxon>
        <taxon>Shewanellaceae</taxon>
        <taxon>Parashewanella</taxon>
    </lineage>
</organism>
<feature type="signal peptide" evidence="10">
    <location>
        <begin position="1"/>
        <end position="24"/>
    </location>
</feature>
<dbReference type="InterPro" id="IPR001570">
    <property type="entry name" value="Peptidase_M4_C_domain"/>
</dbReference>
<keyword evidence="5 10" id="KW-0378">Hydrolase</keyword>
<dbReference type="PANTHER" id="PTHR33794">
    <property type="entry name" value="BACILLOLYSIN"/>
    <property type="match status" value="1"/>
</dbReference>
<comment type="function">
    <text evidence="10">Extracellular zinc metalloprotease.</text>
</comment>
<gene>
    <name evidence="14" type="ORF">D5018_06660</name>
</gene>
<evidence type="ECO:0000256" key="6">
    <source>
        <dbReference type="ARBA" id="ARBA00022833"/>
    </source>
</evidence>
<dbReference type="InterPro" id="IPR023612">
    <property type="entry name" value="Peptidase_M4"/>
</dbReference>
<dbReference type="Gene3D" id="3.10.450.40">
    <property type="match status" value="1"/>
</dbReference>
<proteinExistence type="inferred from homology"/>
<dbReference type="InterPro" id="IPR027268">
    <property type="entry name" value="Peptidase_M4/M1_CTD_sf"/>
</dbReference>
<evidence type="ECO:0000256" key="7">
    <source>
        <dbReference type="ARBA" id="ARBA00023049"/>
    </source>
</evidence>
<evidence type="ECO:0000256" key="5">
    <source>
        <dbReference type="ARBA" id="ARBA00022801"/>
    </source>
</evidence>
<evidence type="ECO:0000259" key="12">
    <source>
        <dbReference type="Pfam" id="PF02868"/>
    </source>
</evidence>